<reference evidence="1 2" key="2">
    <citation type="submission" date="2018-03" db="EMBL/GenBank/DDBJ databases">
        <title>Draft genome of Pseudomonas putida strain KT-27.</title>
        <authorList>
            <person name="Yoshizawa S."/>
            <person name="Khan N.H."/>
            <person name="Nishimura M."/>
            <person name="Chiura H.X."/>
            <person name="Ogura Y."/>
            <person name="Hayashi T."/>
            <person name="Kogure K."/>
        </authorList>
    </citation>
    <scope>NUCLEOTIDE SEQUENCE [LARGE SCALE GENOMIC DNA]</scope>
    <source>
        <strain evidence="1 2">KT-27</strain>
    </source>
</reference>
<sequence length="283" mass="28781">MPWYRTGTVAITAGQTTVTGTGTNFPANSRVGDAFQGPDGRWYEVTNIASATVISILPAYLGATVAAGTYGLAPMQGYVKESADRLRQLVDQFGATLSLFGGAATLPQLLLNIGAAARGSNSDITALSGLTTAITVAQGGTGGTTPATARAGLQLGSAAVAAIVGPVSQAAGVPTGAIIERGQNTNGQFVKYSDGTMIVWGSMITTSIAAGATTANTIPFPATFAAAASATAQITCEPYNNWDHYGVIGTTSMAVSQVAAFIRNGTSGAQQFILRFVVVGRWF</sequence>
<dbReference type="AlphaFoldDB" id="A0A2S3WEL5"/>
<dbReference type="RefSeq" id="WP_181003801.1">
    <property type="nucleotide sequence ID" value="NZ_MIND01000018.1"/>
</dbReference>
<comment type="caution">
    <text evidence="1">The sequence shown here is derived from an EMBL/GenBank/DDBJ whole genome shotgun (WGS) entry which is preliminary data.</text>
</comment>
<accession>A0A2S3WEL5</accession>
<gene>
    <name evidence="1" type="ORF">BGP80_15855</name>
</gene>
<name>A0A2S3WEL5_PSEPU</name>
<reference evidence="1 2" key="1">
    <citation type="submission" date="2016-08" db="EMBL/GenBank/DDBJ databases">
        <authorList>
            <person name="Seilhamer J.J."/>
        </authorList>
    </citation>
    <scope>NUCLEOTIDE SEQUENCE [LARGE SCALE GENOMIC DNA]</scope>
    <source>
        <strain evidence="1 2">KT-27</strain>
    </source>
</reference>
<evidence type="ECO:0000313" key="1">
    <source>
        <dbReference type="EMBL" id="POF89353.1"/>
    </source>
</evidence>
<evidence type="ECO:0000313" key="2">
    <source>
        <dbReference type="Proteomes" id="UP000237194"/>
    </source>
</evidence>
<organism evidence="1 2">
    <name type="scientific">Pseudomonas putida</name>
    <name type="common">Arthrobacter siderocapsulatus</name>
    <dbReference type="NCBI Taxonomy" id="303"/>
    <lineage>
        <taxon>Bacteria</taxon>
        <taxon>Pseudomonadati</taxon>
        <taxon>Pseudomonadota</taxon>
        <taxon>Gammaproteobacteria</taxon>
        <taxon>Pseudomonadales</taxon>
        <taxon>Pseudomonadaceae</taxon>
        <taxon>Pseudomonas</taxon>
    </lineage>
</organism>
<dbReference type="EMBL" id="MIND01000018">
    <property type="protein sequence ID" value="POF89353.1"/>
    <property type="molecule type" value="Genomic_DNA"/>
</dbReference>
<protein>
    <submittedName>
        <fullName evidence="1">Uncharacterized protein</fullName>
    </submittedName>
</protein>
<proteinExistence type="predicted"/>
<dbReference type="Proteomes" id="UP000237194">
    <property type="component" value="Unassembled WGS sequence"/>
</dbReference>